<organism evidence="5 6">
    <name type="scientific">Vibrio agarilyticus</name>
    <dbReference type="NCBI Taxonomy" id="2726741"/>
    <lineage>
        <taxon>Bacteria</taxon>
        <taxon>Pseudomonadati</taxon>
        <taxon>Pseudomonadota</taxon>
        <taxon>Gammaproteobacteria</taxon>
        <taxon>Vibrionales</taxon>
        <taxon>Vibrionaceae</taxon>
        <taxon>Vibrio</taxon>
    </lineage>
</organism>
<evidence type="ECO:0000259" key="4">
    <source>
        <dbReference type="Pfam" id="PF13629"/>
    </source>
</evidence>
<feature type="signal peptide" evidence="2">
    <location>
        <begin position="1"/>
        <end position="21"/>
    </location>
</feature>
<comment type="similarity">
    <text evidence="1">Belongs to the bacterial secretin family.</text>
</comment>
<accession>A0A7X8TR30</accession>
<evidence type="ECO:0000256" key="1">
    <source>
        <dbReference type="RuleBase" id="RU004003"/>
    </source>
</evidence>
<evidence type="ECO:0000313" key="6">
    <source>
        <dbReference type="Proteomes" id="UP000535589"/>
    </source>
</evidence>
<dbReference type="Proteomes" id="UP000535589">
    <property type="component" value="Unassembled WGS sequence"/>
</dbReference>
<feature type="domain" description="Type II/III secretion system secretin-like" evidence="3">
    <location>
        <begin position="236"/>
        <end position="390"/>
    </location>
</feature>
<evidence type="ECO:0000259" key="3">
    <source>
        <dbReference type="Pfam" id="PF00263"/>
    </source>
</evidence>
<reference evidence="5 6" key="1">
    <citation type="submission" date="2020-04" db="EMBL/GenBank/DDBJ databases">
        <title>Vibrio sp. SM6, a novel species isolated from seawater.</title>
        <authorList>
            <person name="Wang X."/>
        </authorList>
    </citation>
    <scope>NUCLEOTIDE SEQUENCE [LARGE SCALE GENOMIC DNA]</scope>
    <source>
        <strain evidence="5 6">SM6</strain>
    </source>
</reference>
<dbReference type="EMBL" id="JABAIK010000007">
    <property type="protein sequence ID" value="NLS13081.1"/>
    <property type="molecule type" value="Genomic_DNA"/>
</dbReference>
<dbReference type="PANTHER" id="PTHR30332">
    <property type="entry name" value="PROBABLE GENERAL SECRETION PATHWAY PROTEIN D"/>
    <property type="match status" value="1"/>
</dbReference>
<dbReference type="PANTHER" id="PTHR30332:SF17">
    <property type="entry name" value="TYPE IV PILIATION SYSTEM PROTEIN DR_0774-RELATED"/>
    <property type="match status" value="1"/>
</dbReference>
<feature type="chain" id="PRO_5030704056" evidence="2">
    <location>
        <begin position="22"/>
        <end position="438"/>
    </location>
</feature>
<dbReference type="Pfam" id="PF13629">
    <property type="entry name" value="T2SS-T3SS_pil_N"/>
    <property type="match status" value="1"/>
</dbReference>
<dbReference type="RefSeq" id="WP_168836169.1">
    <property type="nucleotide sequence ID" value="NZ_JABAIK010000007.1"/>
</dbReference>
<dbReference type="InterPro" id="IPR004846">
    <property type="entry name" value="T2SS/T3SS_dom"/>
</dbReference>
<dbReference type="InterPro" id="IPR050810">
    <property type="entry name" value="Bact_Secretion_Sys_Channel"/>
</dbReference>
<dbReference type="GO" id="GO:0009306">
    <property type="term" value="P:protein secretion"/>
    <property type="evidence" value="ECO:0007669"/>
    <property type="project" value="InterPro"/>
</dbReference>
<feature type="domain" description="Pilus formation protein N-terminal" evidence="4">
    <location>
        <begin position="22"/>
        <end position="91"/>
    </location>
</feature>
<dbReference type="InterPro" id="IPR001775">
    <property type="entry name" value="GspD/PilQ"/>
</dbReference>
<proteinExistence type="inferred from homology"/>
<dbReference type="PRINTS" id="PR00811">
    <property type="entry name" value="BCTERIALGSPD"/>
</dbReference>
<protein>
    <submittedName>
        <fullName evidence="5">BON domain-containing protein</fullName>
    </submittedName>
</protein>
<name>A0A7X8TR30_9VIBR</name>
<dbReference type="GO" id="GO:0015627">
    <property type="term" value="C:type II protein secretion system complex"/>
    <property type="evidence" value="ECO:0007669"/>
    <property type="project" value="TreeGrafter"/>
</dbReference>
<sequence>MKRWAKYGWLWVMCLASYANAARIVNLAEGDAKAIATQVEIGSVFVANPEVADYQVIEKNKVVFFGRTIGNTAFMVFDKDGKTLINRKLVVNKSLHHIQQQIQLRYPNSDVSIYNLGEQAVLSGTVASDEIREQIYRLAGELLGMEAEITNVNWDLGDQIYEMQFMRRYRFPGLVNNIDVITTKQVNVKLTIAEVTHRFLEEFGIEIGVLEPGVFVDQLTRFSASDIITVITAIGDDNVGQVLAEPNLSVISGETASFLAGGEIPVVTVIDGATDVEYREYGVRLELMAKVLSDEKIMLSMLPEVSALDNQYENENYDLPALRTRRARTTVELGDGQSFILGGLLSTEDRETLRRIPYIGDIPVLGGLFRNTSTERTKTELIIVATVNLVQPIHPSQIQLPTLQRSSNLERFFNIKLGYPKAASAHVQEVLATGGFKQ</sequence>
<comment type="caution">
    <text evidence="5">The sequence shown here is derived from an EMBL/GenBank/DDBJ whole genome shotgun (WGS) entry which is preliminary data.</text>
</comment>
<dbReference type="InterPro" id="IPR032789">
    <property type="entry name" value="T2SS-T3SS_pil_N"/>
</dbReference>
<evidence type="ECO:0000313" key="5">
    <source>
        <dbReference type="EMBL" id="NLS13081.1"/>
    </source>
</evidence>
<dbReference type="Pfam" id="PF00263">
    <property type="entry name" value="Secretin"/>
    <property type="match status" value="1"/>
</dbReference>
<dbReference type="AlphaFoldDB" id="A0A7X8TR30"/>
<keyword evidence="6" id="KW-1185">Reference proteome</keyword>
<evidence type="ECO:0000256" key="2">
    <source>
        <dbReference type="SAM" id="SignalP"/>
    </source>
</evidence>
<keyword evidence="2" id="KW-0732">Signal</keyword>
<gene>
    <name evidence="5" type="ORF">HGP28_09285</name>
</gene>